<protein>
    <recommendedName>
        <fullName evidence="4">Outer membrane protein beta-barrel domain-containing protein</fullName>
    </recommendedName>
</protein>
<dbReference type="EMBL" id="SJPO01000002">
    <property type="protein sequence ID" value="TWT78288.1"/>
    <property type="molecule type" value="Genomic_DNA"/>
</dbReference>
<dbReference type="Proteomes" id="UP000318478">
    <property type="component" value="Unassembled WGS sequence"/>
</dbReference>
<feature type="chain" id="PRO_5022967420" description="Outer membrane protein beta-barrel domain-containing protein" evidence="1">
    <location>
        <begin position="28"/>
        <end position="421"/>
    </location>
</feature>
<dbReference type="Pfam" id="PF07585">
    <property type="entry name" value="BBP7"/>
    <property type="match status" value="1"/>
</dbReference>
<feature type="signal peptide" evidence="1">
    <location>
        <begin position="1"/>
        <end position="27"/>
    </location>
</feature>
<gene>
    <name evidence="2" type="ORF">Pla123a_10790</name>
</gene>
<evidence type="ECO:0000313" key="3">
    <source>
        <dbReference type="Proteomes" id="UP000318478"/>
    </source>
</evidence>
<proteinExistence type="predicted"/>
<dbReference type="InterPro" id="IPR011446">
    <property type="entry name" value="BBP7"/>
</dbReference>
<sequence length="421" mass="46223" precursor="true">MTNTVGIAKVLTLFSVALLIAPGQTRAEETPPLPMDFYEEVPRGEAPSIEEYVYSEPGSPVSDLTTDSFNLWDSCPAAPESSGTWLRRGWWAAEIDTFVFVRKWDIANQTIATDGSIFNPNTLRSIGFGRTMPTAASGRLNLSRFLFRDGENRDHRFEFNVMGGGESVASCHLDSNNANAIQVPFTIDGAASISFDGASSMDASYSSQLNSFELNYTVTSRMERDRMELQPDGQWVRRANSGVTYHGLAGMRYIDLSENIFWTANDIISVPGNADPLTGETGQYNVKTNNDMFGFQAGGGVAYESHRWSVTLFARGGFAFNDAKSNSNLTYTDPVTGDARTDIGFANSDRTGSMPFFIQGGLLGRYHLRPNVSIRAGYEYMYVTAVGLAPHQLNFTPNDGKVVTSGNPFMHGLTLGGEFYW</sequence>
<dbReference type="AlphaFoldDB" id="A0A5C5YTK0"/>
<evidence type="ECO:0000313" key="2">
    <source>
        <dbReference type="EMBL" id="TWT78288.1"/>
    </source>
</evidence>
<keyword evidence="3" id="KW-1185">Reference proteome</keyword>
<evidence type="ECO:0008006" key="4">
    <source>
        <dbReference type="Google" id="ProtNLM"/>
    </source>
</evidence>
<organism evidence="2 3">
    <name type="scientific">Posidoniimonas polymericola</name>
    <dbReference type="NCBI Taxonomy" id="2528002"/>
    <lineage>
        <taxon>Bacteria</taxon>
        <taxon>Pseudomonadati</taxon>
        <taxon>Planctomycetota</taxon>
        <taxon>Planctomycetia</taxon>
        <taxon>Pirellulales</taxon>
        <taxon>Lacipirellulaceae</taxon>
        <taxon>Posidoniimonas</taxon>
    </lineage>
</organism>
<keyword evidence="1" id="KW-0732">Signal</keyword>
<dbReference type="OrthoDB" id="243278at2"/>
<comment type="caution">
    <text evidence="2">The sequence shown here is derived from an EMBL/GenBank/DDBJ whole genome shotgun (WGS) entry which is preliminary data.</text>
</comment>
<evidence type="ECO:0000256" key="1">
    <source>
        <dbReference type="SAM" id="SignalP"/>
    </source>
</evidence>
<reference evidence="2 3" key="1">
    <citation type="submission" date="2019-02" db="EMBL/GenBank/DDBJ databases">
        <title>Deep-cultivation of Planctomycetes and their phenomic and genomic characterization uncovers novel biology.</title>
        <authorList>
            <person name="Wiegand S."/>
            <person name="Jogler M."/>
            <person name="Boedeker C."/>
            <person name="Pinto D."/>
            <person name="Vollmers J."/>
            <person name="Rivas-Marin E."/>
            <person name="Kohn T."/>
            <person name="Peeters S.H."/>
            <person name="Heuer A."/>
            <person name="Rast P."/>
            <person name="Oberbeckmann S."/>
            <person name="Bunk B."/>
            <person name="Jeske O."/>
            <person name="Meyerdierks A."/>
            <person name="Storesund J.E."/>
            <person name="Kallscheuer N."/>
            <person name="Luecker S."/>
            <person name="Lage O.M."/>
            <person name="Pohl T."/>
            <person name="Merkel B.J."/>
            <person name="Hornburger P."/>
            <person name="Mueller R.-W."/>
            <person name="Bruemmer F."/>
            <person name="Labrenz M."/>
            <person name="Spormann A.M."/>
            <person name="Op Den Camp H."/>
            <person name="Overmann J."/>
            <person name="Amann R."/>
            <person name="Jetten M.S.M."/>
            <person name="Mascher T."/>
            <person name="Medema M.H."/>
            <person name="Devos D.P."/>
            <person name="Kaster A.-K."/>
            <person name="Ovreas L."/>
            <person name="Rohde M."/>
            <person name="Galperin M.Y."/>
            <person name="Jogler C."/>
        </authorList>
    </citation>
    <scope>NUCLEOTIDE SEQUENCE [LARGE SCALE GENOMIC DNA]</scope>
    <source>
        <strain evidence="2 3">Pla123a</strain>
    </source>
</reference>
<dbReference type="RefSeq" id="WP_146584623.1">
    <property type="nucleotide sequence ID" value="NZ_SJPO01000002.1"/>
</dbReference>
<accession>A0A5C5YTK0</accession>
<name>A0A5C5YTK0_9BACT</name>